<keyword evidence="3" id="KW-1185">Reference proteome</keyword>
<accession>A0A9R1W8J9</accession>
<keyword evidence="1" id="KW-0472">Membrane</keyword>
<proteinExistence type="predicted"/>
<protein>
    <recommendedName>
        <fullName evidence="4">Transmembrane protein</fullName>
    </recommendedName>
</protein>
<sequence length="112" mass="13199">MRVEDPDPNIPKPSQHITIWIRLLMERRFEVDRYTIMPQNFFLCHLLEDGSDWRVFIFGIGIPTLWLLGRMWIKNIFSFIEITFISLYAYSFLSKLLVVWGTTTGVNGGPFI</sequence>
<reference evidence="2 3" key="1">
    <citation type="journal article" date="2017" name="Nat. Commun.">
        <title>Genome assembly with in vitro proximity ligation data and whole-genome triplication in lettuce.</title>
        <authorList>
            <person name="Reyes-Chin-Wo S."/>
            <person name="Wang Z."/>
            <person name="Yang X."/>
            <person name="Kozik A."/>
            <person name="Arikit S."/>
            <person name="Song C."/>
            <person name="Xia L."/>
            <person name="Froenicke L."/>
            <person name="Lavelle D.O."/>
            <person name="Truco M.J."/>
            <person name="Xia R."/>
            <person name="Zhu S."/>
            <person name="Xu C."/>
            <person name="Xu H."/>
            <person name="Xu X."/>
            <person name="Cox K."/>
            <person name="Korf I."/>
            <person name="Meyers B.C."/>
            <person name="Michelmore R.W."/>
        </authorList>
    </citation>
    <scope>NUCLEOTIDE SEQUENCE [LARGE SCALE GENOMIC DNA]</scope>
    <source>
        <strain evidence="3">cv. Salinas</strain>
        <tissue evidence="2">Seedlings</tissue>
    </source>
</reference>
<evidence type="ECO:0000313" key="2">
    <source>
        <dbReference type="EMBL" id="KAJ0219149.1"/>
    </source>
</evidence>
<keyword evidence="1" id="KW-0812">Transmembrane</keyword>
<feature type="transmembrane region" description="Helical" evidence="1">
    <location>
        <begin position="53"/>
        <end position="69"/>
    </location>
</feature>
<feature type="transmembrane region" description="Helical" evidence="1">
    <location>
        <begin position="76"/>
        <end position="93"/>
    </location>
</feature>
<evidence type="ECO:0000313" key="3">
    <source>
        <dbReference type="Proteomes" id="UP000235145"/>
    </source>
</evidence>
<gene>
    <name evidence="2" type="ORF">LSAT_V11C300143150</name>
</gene>
<dbReference type="AlphaFoldDB" id="A0A9R1W8J9"/>
<evidence type="ECO:0000256" key="1">
    <source>
        <dbReference type="SAM" id="Phobius"/>
    </source>
</evidence>
<keyword evidence="1" id="KW-1133">Transmembrane helix</keyword>
<dbReference type="EMBL" id="NBSK02000003">
    <property type="protein sequence ID" value="KAJ0219149.1"/>
    <property type="molecule type" value="Genomic_DNA"/>
</dbReference>
<dbReference type="Proteomes" id="UP000235145">
    <property type="component" value="Unassembled WGS sequence"/>
</dbReference>
<comment type="caution">
    <text evidence="2">The sequence shown here is derived from an EMBL/GenBank/DDBJ whole genome shotgun (WGS) entry which is preliminary data.</text>
</comment>
<name>A0A9R1W8J9_LACSA</name>
<evidence type="ECO:0008006" key="4">
    <source>
        <dbReference type="Google" id="ProtNLM"/>
    </source>
</evidence>
<organism evidence="2 3">
    <name type="scientific">Lactuca sativa</name>
    <name type="common">Garden lettuce</name>
    <dbReference type="NCBI Taxonomy" id="4236"/>
    <lineage>
        <taxon>Eukaryota</taxon>
        <taxon>Viridiplantae</taxon>
        <taxon>Streptophyta</taxon>
        <taxon>Embryophyta</taxon>
        <taxon>Tracheophyta</taxon>
        <taxon>Spermatophyta</taxon>
        <taxon>Magnoliopsida</taxon>
        <taxon>eudicotyledons</taxon>
        <taxon>Gunneridae</taxon>
        <taxon>Pentapetalae</taxon>
        <taxon>asterids</taxon>
        <taxon>campanulids</taxon>
        <taxon>Asterales</taxon>
        <taxon>Asteraceae</taxon>
        <taxon>Cichorioideae</taxon>
        <taxon>Cichorieae</taxon>
        <taxon>Lactucinae</taxon>
        <taxon>Lactuca</taxon>
    </lineage>
</organism>